<name>A0A2K1JKF7_PHYPA</name>
<sequence length="91" mass="10254">MKEPRHRLSFRNPPSLPWFRTGEACGRQTLLSPPRHPRALSLSCNPKYPFLGFHGLELQILLSQVDVKKNRGFQGSFCGCGSNMESDSMCC</sequence>
<reference evidence="1 3" key="1">
    <citation type="journal article" date="2008" name="Science">
        <title>The Physcomitrella genome reveals evolutionary insights into the conquest of land by plants.</title>
        <authorList>
            <person name="Rensing S."/>
            <person name="Lang D."/>
            <person name="Zimmer A."/>
            <person name="Terry A."/>
            <person name="Salamov A."/>
            <person name="Shapiro H."/>
            <person name="Nishiyama T."/>
            <person name="Perroud P.-F."/>
            <person name="Lindquist E."/>
            <person name="Kamisugi Y."/>
            <person name="Tanahashi T."/>
            <person name="Sakakibara K."/>
            <person name="Fujita T."/>
            <person name="Oishi K."/>
            <person name="Shin-I T."/>
            <person name="Kuroki Y."/>
            <person name="Toyoda A."/>
            <person name="Suzuki Y."/>
            <person name="Hashimoto A."/>
            <person name="Yamaguchi K."/>
            <person name="Sugano A."/>
            <person name="Kohara Y."/>
            <person name="Fujiyama A."/>
            <person name="Anterola A."/>
            <person name="Aoki S."/>
            <person name="Ashton N."/>
            <person name="Barbazuk W.B."/>
            <person name="Barker E."/>
            <person name="Bennetzen J."/>
            <person name="Bezanilla M."/>
            <person name="Blankenship R."/>
            <person name="Cho S.H."/>
            <person name="Dutcher S."/>
            <person name="Estelle M."/>
            <person name="Fawcett J.A."/>
            <person name="Gundlach H."/>
            <person name="Hanada K."/>
            <person name="Heyl A."/>
            <person name="Hicks K.A."/>
            <person name="Hugh J."/>
            <person name="Lohr M."/>
            <person name="Mayer K."/>
            <person name="Melkozernov A."/>
            <person name="Murata T."/>
            <person name="Nelson D."/>
            <person name="Pils B."/>
            <person name="Prigge M."/>
            <person name="Reiss B."/>
            <person name="Renner T."/>
            <person name="Rombauts S."/>
            <person name="Rushton P."/>
            <person name="Sanderfoot A."/>
            <person name="Schween G."/>
            <person name="Shiu S.-H."/>
            <person name="Stueber K."/>
            <person name="Theodoulou F.L."/>
            <person name="Tu H."/>
            <person name="Van de Peer Y."/>
            <person name="Verrier P.J."/>
            <person name="Waters E."/>
            <person name="Wood A."/>
            <person name="Yang L."/>
            <person name="Cove D."/>
            <person name="Cuming A."/>
            <person name="Hasebe M."/>
            <person name="Lucas S."/>
            <person name="Mishler D.B."/>
            <person name="Reski R."/>
            <person name="Grigoriev I."/>
            <person name="Quatrano R.S."/>
            <person name="Boore J.L."/>
        </authorList>
    </citation>
    <scope>NUCLEOTIDE SEQUENCE [LARGE SCALE GENOMIC DNA]</scope>
    <source>
        <strain evidence="2 3">cv. Gransden 2004</strain>
    </source>
</reference>
<reference evidence="1 3" key="2">
    <citation type="journal article" date="2018" name="Plant J.">
        <title>The Physcomitrella patens chromosome-scale assembly reveals moss genome structure and evolution.</title>
        <authorList>
            <person name="Lang D."/>
            <person name="Ullrich K.K."/>
            <person name="Murat F."/>
            <person name="Fuchs J."/>
            <person name="Jenkins J."/>
            <person name="Haas F.B."/>
            <person name="Piednoel M."/>
            <person name="Gundlach H."/>
            <person name="Van Bel M."/>
            <person name="Meyberg R."/>
            <person name="Vives C."/>
            <person name="Morata J."/>
            <person name="Symeonidi A."/>
            <person name="Hiss M."/>
            <person name="Muchero W."/>
            <person name="Kamisugi Y."/>
            <person name="Saleh O."/>
            <person name="Blanc G."/>
            <person name="Decker E.L."/>
            <person name="van Gessel N."/>
            <person name="Grimwood J."/>
            <person name="Hayes R.D."/>
            <person name="Graham S.W."/>
            <person name="Gunter L.E."/>
            <person name="McDaniel S.F."/>
            <person name="Hoernstein S.N.W."/>
            <person name="Larsson A."/>
            <person name="Li F.W."/>
            <person name="Perroud P.F."/>
            <person name="Phillips J."/>
            <person name="Ranjan P."/>
            <person name="Rokshar D.S."/>
            <person name="Rothfels C.J."/>
            <person name="Schneider L."/>
            <person name="Shu S."/>
            <person name="Stevenson D.W."/>
            <person name="Thummler F."/>
            <person name="Tillich M."/>
            <person name="Villarreal Aguilar J.C."/>
            <person name="Widiez T."/>
            <person name="Wong G.K."/>
            <person name="Wymore A."/>
            <person name="Zhang Y."/>
            <person name="Zimmer A.D."/>
            <person name="Quatrano R.S."/>
            <person name="Mayer K.F.X."/>
            <person name="Goodstein D."/>
            <person name="Casacuberta J.M."/>
            <person name="Vandepoele K."/>
            <person name="Reski R."/>
            <person name="Cuming A.C."/>
            <person name="Tuskan G.A."/>
            <person name="Maumus F."/>
            <person name="Salse J."/>
            <person name="Schmutz J."/>
            <person name="Rensing S.A."/>
        </authorList>
    </citation>
    <scope>NUCLEOTIDE SEQUENCE [LARGE SCALE GENOMIC DNA]</scope>
    <source>
        <strain evidence="2 3">cv. Gransden 2004</strain>
    </source>
</reference>
<organism evidence="1">
    <name type="scientific">Physcomitrium patens</name>
    <name type="common">Spreading-leaved earth moss</name>
    <name type="synonym">Physcomitrella patens</name>
    <dbReference type="NCBI Taxonomy" id="3218"/>
    <lineage>
        <taxon>Eukaryota</taxon>
        <taxon>Viridiplantae</taxon>
        <taxon>Streptophyta</taxon>
        <taxon>Embryophyta</taxon>
        <taxon>Bryophyta</taxon>
        <taxon>Bryophytina</taxon>
        <taxon>Bryopsida</taxon>
        <taxon>Funariidae</taxon>
        <taxon>Funariales</taxon>
        <taxon>Funariaceae</taxon>
        <taxon>Physcomitrium</taxon>
    </lineage>
</organism>
<dbReference type="Proteomes" id="UP000006727">
    <property type="component" value="Chromosome 13"/>
</dbReference>
<keyword evidence="3" id="KW-1185">Reference proteome</keyword>
<protein>
    <submittedName>
        <fullName evidence="1 2">Uncharacterized protein</fullName>
    </submittedName>
</protein>
<accession>A0A2K1JKF7</accession>
<evidence type="ECO:0000313" key="1">
    <source>
        <dbReference type="EMBL" id="PNR42035.1"/>
    </source>
</evidence>
<dbReference type="EnsemblPlants" id="Pp3c13_2096V3.1">
    <property type="protein sequence ID" value="PAC:32930651.CDS.1"/>
    <property type="gene ID" value="Pp3c13_2096"/>
</dbReference>
<dbReference type="EMBL" id="ABEU02000013">
    <property type="protein sequence ID" value="PNR42035.1"/>
    <property type="molecule type" value="Genomic_DNA"/>
</dbReference>
<gene>
    <name evidence="1" type="ORF">PHYPA_016864</name>
</gene>
<evidence type="ECO:0000313" key="3">
    <source>
        <dbReference type="Proteomes" id="UP000006727"/>
    </source>
</evidence>
<reference evidence="2" key="3">
    <citation type="submission" date="2020-12" db="UniProtKB">
        <authorList>
            <consortium name="EnsemblPlants"/>
        </authorList>
    </citation>
    <scope>IDENTIFICATION</scope>
</reference>
<dbReference type="InParanoid" id="A0A2K1JKF7"/>
<dbReference type="Gramene" id="Pp3c13_2096V3.1">
    <property type="protein sequence ID" value="PAC:32930651.CDS.1"/>
    <property type="gene ID" value="Pp3c13_2096"/>
</dbReference>
<evidence type="ECO:0000313" key="2">
    <source>
        <dbReference type="EnsemblPlants" id="PAC:32930651.CDS.1"/>
    </source>
</evidence>
<dbReference type="AlphaFoldDB" id="A0A2K1JKF7"/>
<proteinExistence type="predicted"/>